<sequence>MKTLLLPLLLGLACAQLNTVDELCFQLSGEWKTIYMTSTNPEKLSETGPFRAFVRKFEFDVEHDTMTVNFFLKVNGECVEYSVKGPKVQENRYTTNCKYDCVTLNSTLVRSNGQFLFYALWFSGRGNDVNAEDFETFKGLNREKNIPEESMVKIISFDTCPTSE</sequence>
<dbReference type="GeneTree" id="ENSGT01140000286301"/>
<dbReference type="InterPro" id="IPR012674">
    <property type="entry name" value="Calycin"/>
</dbReference>
<name>A0A671E258_RHIFE</name>
<protein>
    <recommendedName>
        <fullName evidence="5">Lipocalin/cytosolic fatty-acid binding domain-containing protein</fullName>
    </recommendedName>
</protein>
<evidence type="ECO:0000313" key="6">
    <source>
        <dbReference type="Ensembl" id="ENSRFEP00010005698.1"/>
    </source>
</evidence>
<reference evidence="6 7" key="2">
    <citation type="journal article" date="2018" name="Annu Rev Anim Biosci">
        <title>Bat Biology, Genomes, and the Bat1K Project: To Generate Chromosome-Level Genomes for All Living Bat Species.</title>
        <authorList>
            <person name="Teeling E.C."/>
            <person name="Vernes S.C."/>
            <person name="Davalos L.M."/>
            <person name="Ray D.A."/>
            <person name="Gilbert M.T.P."/>
            <person name="Myers E."/>
        </authorList>
    </citation>
    <scope>NUCLEOTIDE SEQUENCE</scope>
</reference>
<dbReference type="AlphaFoldDB" id="A0A671E258"/>
<reference evidence="6" key="4">
    <citation type="submission" date="2025-08" db="UniProtKB">
        <authorList>
            <consortium name="Ensembl"/>
        </authorList>
    </citation>
    <scope>IDENTIFICATION</scope>
</reference>
<dbReference type="PANTHER" id="PTHR11430:SF65">
    <property type="entry name" value="ODORANT-BINDING PROTEIN 1A-RELATED"/>
    <property type="match status" value="1"/>
</dbReference>
<feature type="chain" id="PRO_5025393556" description="Lipocalin/cytosolic fatty-acid binding domain-containing protein" evidence="4">
    <location>
        <begin position="16"/>
        <end position="164"/>
    </location>
</feature>
<keyword evidence="3" id="KW-0964">Secreted</keyword>
<feature type="domain" description="Lipocalin/cytosolic fatty-acid binding" evidence="5">
    <location>
        <begin position="28"/>
        <end position="154"/>
    </location>
</feature>
<evidence type="ECO:0000313" key="7">
    <source>
        <dbReference type="Proteomes" id="UP000472240"/>
    </source>
</evidence>
<proteinExistence type="inferred from homology"/>
<dbReference type="SUPFAM" id="SSF50814">
    <property type="entry name" value="Lipocalins"/>
    <property type="match status" value="1"/>
</dbReference>
<dbReference type="Gene3D" id="2.40.128.20">
    <property type="match status" value="1"/>
</dbReference>
<dbReference type="InParanoid" id="A0A671E258"/>
<accession>A0A671E258</accession>
<feature type="signal peptide" evidence="4">
    <location>
        <begin position="1"/>
        <end position="15"/>
    </location>
</feature>
<evidence type="ECO:0000256" key="4">
    <source>
        <dbReference type="SAM" id="SignalP"/>
    </source>
</evidence>
<comment type="similarity">
    <text evidence="2">Belongs to the calycin superfamily. Lipocalin family.</text>
</comment>
<evidence type="ECO:0000256" key="1">
    <source>
        <dbReference type="ARBA" id="ARBA00004613"/>
    </source>
</evidence>
<keyword evidence="4" id="KW-0732">Signal</keyword>
<comment type="subcellular location">
    <subcellularLocation>
        <location evidence="1">Secreted</location>
    </subcellularLocation>
</comment>
<dbReference type="InterPro" id="IPR000566">
    <property type="entry name" value="Lipocln_cytosolic_FA-bd_dom"/>
</dbReference>
<evidence type="ECO:0000259" key="5">
    <source>
        <dbReference type="Pfam" id="PF00061"/>
    </source>
</evidence>
<dbReference type="Ensembl" id="ENSRFET00010006239.1">
    <property type="protein sequence ID" value="ENSRFEP00010005698.1"/>
    <property type="gene ID" value="ENSRFEG00010003910.1"/>
</dbReference>
<reference evidence="7" key="3">
    <citation type="submission" date="2018-12" db="EMBL/GenBank/DDBJ databases">
        <title>G10K-VGP greater horseshoe bat female genome, primary haplotype.</title>
        <authorList>
            <person name="Teeling E."/>
            <person name="Myers G."/>
            <person name="Vernes S."/>
            <person name="Pippel M."/>
            <person name="Winkler S."/>
            <person name="Fedrigo O."/>
            <person name="Rhie A."/>
            <person name="Koren S."/>
            <person name="Phillippy A."/>
            <person name="Lewin H."/>
            <person name="Damas J."/>
            <person name="Howe K."/>
            <person name="Mountcastle J."/>
            <person name="Jarvis E.D."/>
        </authorList>
    </citation>
    <scope>NUCLEOTIDE SEQUENCE [LARGE SCALE GENOMIC DNA]</scope>
</reference>
<dbReference type="PRINTS" id="PR01173">
    <property type="entry name" value="ODORANTBNDNG"/>
</dbReference>
<dbReference type="InterPro" id="IPR002345">
    <property type="entry name" value="Lipocalin"/>
</dbReference>
<dbReference type="InterPro" id="IPR002448">
    <property type="entry name" value="OBP-like"/>
</dbReference>
<dbReference type="GO" id="GO:0005615">
    <property type="term" value="C:extracellular space"/>
    <property type="evidence" value="ECO:0007669"/>
    <property type="project" value="TreeGrafter"/>
</dbReference>
<dbReference type="GO" id="GO:0036094">
    <property type="term" value="F:small molecule binding"/>
    <property type="evidence" value="ECO:0007669"/>
    <property type="project" value="InterPro"/>
</dbReference>
<evidence type="ECO:0000256" key="2">
    <source>
        <dbReference type="ARBA" id="ARBA00006889"/>
    </source>
</evidence>
<dbReference type="Pfam" id="PF00061">
    <property type="entry name" value="Lipocalin"/>
    <property type="match status" value="1"/>
</dbReference>
<reference evidence="6 7" key="1">
    <citation type="journal article" date="2015" name="Annu Rev Anim Biosci">
        <title>The Genome 10K Project: a way forward.</title>
        <authorList>
            <person name="Koepfli K.P."/>
            <person name="Paten B."/>
            <person name="O'Brien S.J."/>
            <person name="Koepfli K.P."/>
            <person name="Paten B."/>
            <person name="Antunes A."/>
            <person name="Belov K."/>
            <person name="Bustamante C."/>
            <person name="Castoe T.A."/>
            <person name="Clawson H."/>
            <person name="Crawford A.J."/>
            <person name="Diekhans M."/>
            <person name="Distel D."/>
            <person name="Durbin R."/>
            <person name="Earl D."/>
            <person name="Fujita M.K."/>
            <person name="Gamble T."/>
            <person name="Georges A."/>
            <person name="Gemmell N."/>
            <person name="Gilbert M.T."/>
            <person name="Graves J.M."/>
            <person name="Green R.E."/>
            <person name="Hickey G."/>
            <person name="Jarvis E.D."/>
            <person name="Johnson W."/>
            <person name="Komissarov A."/>
            <person name="Korf I."/>
            <person name="Kuhn R."/>
            <person name="Larkin D.M."/>
            <person name="Lewin H."/>
            <person name="Lopez J.V."/>
            <person name="Ma J."/>
            <person name="Marques-Bonet T."/>
            <person name="Miller W."/>
            <person name="Murphy R."/>
            <person name="Pevzner P."/>
            <person name="Shapiro B."/>
            <person name="Steiner C."/>
            <person name="Tamazian G."/>
            <person name="Venkatesh B."/>
            <person name="Wang J."/>
            <person name="Wayne R."/>
            <person name="Wiley E."/>
            <person name="Yang H."/>
            <person name="Zhang G."/>
            <person name="Haussler D."/>
            <person name="Ryder O."/>
            <person name="O'Brien S.J."/>
        </authorList>
    </citation>
    <scope>NUCLEOTIDE SEQUENCE</scope>
</reference>
<organism evidence="6 7">
    <name type="scientific">Rhinolophus ferrumequinum</name>
    <name type="common">Greater horseshoe bat</name>
    <dbReference type="NCBI Taxonomy" id="59479"/>
    <lineage>
        <taxon>Eukaryota</taxon>
        <taxon>Metazoa</taxon>
        <taxon>Chordata</taxon>
        <taxon>Craniata</taxon>
        <taxon>Vertebrata</taxon>
        <taxon>Euteleostomi</taxon>
        <taxon>Mammalia</taxon>
        <taxon>Eutheria</taxon>
        <taxon>Laurasiatheria</taxon>
        <taxon>Chiroptera</taxon>
        <taxon>Yinpterochiroptera</taxon>
        <taxon>Rhinolophoidea</taxon>
        <taxon>Rhinolophidae</taxon>
        <taxon>Rhinolophinae</taxon>
        <taxon>Rhinolophus</taxon>
    </lineage>
</organism>
<evidence type="ECO:0000256" key="3">
    <source>
        <dbReference type="ARBA" id="ARBA00022525"/>
    </source>
</evidence>
<keyword evidence="7" id="KW-1185">Reference proteome</keyword>
<dbReference type="Proteomes" id="UP000472240">
    <property type="component" value="Chromosome 1"/>
</dbReference>
<dbReference type="PANTHER" id="PTHR11430">
    <property type="entry name" value="LIPOCALIN"/>
    <property type="match status" value="1"/>
</dbReference>
<reference evidence="6" key="5">
    <citation type="submission" date="2025-09" db="UniProtKB">
        <authorList>
            <consortium name="Ensembl"/>
        </authorList>
    </citation>
    <scope>IDENTIFICATION</scope>
</reference>
<dbReference type="GO" id="GO:0005549">
    <property type="term" value="F:odorant binding"/>
    <property type="evidence" value="ECO:0007669"/>
    <property type="project" value="TreeGrafter"/>
</dbReference>
<dbReference type="OMA" id="TAENAYI"/>